<feature type="domain" description="Chromo" evidence="2">
    <location>
        <begin position="176"/>
        <end position="223"/>
    </location>
</feature>
<dbReference type="EMBL" id="JAINUG010000887">
    <property type="protein sequence ID" value="KAJ8361789.1"/>
    <property type="molecule type" value="Genomic_DNA"/>
</dbReference>
<dbReference type="InterPro" id="IPR000953">
    <property type="entry name" value="Chromo/chromo_shadow_dom"/>
</dbReference>
<dbReference type="Gene3D" id="2.40.50.40">
    <property type="match status" value="1"/>
</dbReference>
<comment type="subcellular location">
    <subcellularLocation>
        <location evidence="1">Nucleus</location>
    </subcellularLocation>
</comment>
<dbReference type="PROSITE" id="PS50013">
    <property type="entry name" value="CHROMO_2"/>
    <property type="match status" value="1"/>
</dbReference>
<dbReference type="InterPro" id="IPR036397">
    <property type="entry name" value="RNaseH_sf"/>
</dbReference>
<dbReference type="InterPro" id="IPR016197">
    <property type="entry name" value="Chromo-like_dom_sf"/>
</dbReference>
<sequence length="238" mass="27050">SAWSTQLPWIEYAHNSLTSASTGLSPFEASLGYQPPLFPVQEEELAVPSVQAHLDRCRKTWELTRTALLSSADRNRRFADRHRTPAPIYQPGQEVWLSTKDLPLHTTSRKFTPRYIGPFPIDSVINPSVVKLRLPASMRIHPSFHVSLLKPVSTSPLCPPAVAPPPPRIIDDHPAYTVRRLLDARRRGRGFQYLVDWEGYGPEERSWVSRALILDPSLIRDFHLAHPNHPVQMPRGIR</sequence>
<dbReference type="Gene3D" id="3.30.420.10">
    <property type="entry name" value="Ribonuclease H-like superfamily/Ribonuclease H"/>
    <property type="match status" value="1"/>
</dbReference>
<keyword evidence="4" id="KW-1185">Reference proteome</keyword>
<protein>
    <recommendedName>
        <fullName evidence="2">Chromo domain-containing protein</fullName>
    </recommendedName>
</protein>
<evidence type="ECO:0000256" key="1">
    <source>
        <dbReference type="ARBA" id="ARBA00004123"/>
    </source>
</evidence>
<name>A0AAD7VYV3_9TELE</name>
<dbReference type="AlphaFoldDB" id="A0AAD7VYV3"/>
<dbReference type="SMART" id="SM00298">
    <property type="entry name" value="CHROMO"/>
    <property type="match status" value="1"/>
</dbReference>
<evidence type="ECO:0000313" key="3">
    <source>
        <dbReference type="EMBL" id="KAJ8361789.1"/>
    </source>
</evidence>
<organism evidence="3 4">
    <name type="scientific">Aldrovandia affinis</name>
    <dbReference type="NCBI Taxonomy" id="143900"/>
    <lineage>
        <taxon>Eukaryota</taxon>
        <taxon>Metazoa</taxon>
        <taxon>Chordata</taxon>
        <taxon>Craniata</taxon>
        <taxon>Vertebrata</taxon>
        <taxon>Euteleostomi</taxon>
        <taxon>Actinopterygii</taxon>
        <taxon>Neopterygii</taxon>
        <taxon>Teleostei</taxon>
        <taxon>Notacanthiformes</taxon>
        <taxon>Halosauridae</taxon>
        <taxon>Aldrovandia</taxon>
    </lineage>
</organism>
<reference evidence="3" key="1">
    <citation type="journal article" date="2023" name="Science">
        <title>Genome structures resolve the early diversification of teleost fishes.</title>
        <authorList>
            <person name="Parey E."/>
            <person name="Louis A."/>
            <person name="Montfort J."/>
            <person name="Bouchez O."/>
            <person name="Roques C."/>
            <person name="Iampietro C."/>
            <person name="Lluch J."/>
            <person name="Castinel A."/>
            <person name="Donnadieu C."/>
            <person name="Desvignes T."/>
            <person name="Floi Bucao C."/>
            <person name="Jouanno E."/>
            <person name="Wen M."/>
            <person name="Mejri S."/>
            <person name="Dirks R."/>
            <person name="Jansen H."/>
            <person name="Henkel C."/>
            <person name="Chen W.J."/>
            <person name="Zahm M."/>
            <person name="Cabau C."/>
            <person name="Klopp C."/>
            <person name="Thompson A.W."/>
            <person name="Robinson-Rechavi M."/>
            <person name="Braasch I."/>
            <person name="Lecointre G."/>
            <person name="Bobe J."/>
            <person name="Postlethwait J.H."/>
            <person name="Berthelot C."/>
            <person name="Roest Crollius H."/>
            <person name="Guiguen Y."/>
        </authorList>
    </citation>
    <scope>NUCLEOTIDE SEQUENCE</scope>
    <source>
        <strain evidence="3">NC1722</strain>
    </source>
</reference>
<dbReference type="InterPro" id="IPR056924">
    <property type="entry name" value="SH3_Tf2-1"/>
</dbReference>
<evidence type="ECO:0000259" key="2">
    <source>
        <dbReference type="PROSITE" id="PS50013"/>
    </source>
</evidence>
<dbReference type="PANTHER" id="PTHR45835:SF99">
    <property type="entry name" value="CHROMO DOMAIN-CONTAINING PROTEIN-RELATED"/>
    <property type="match status" value="1"/>
</dbReference>
<comment type="caution">
    <text evidence="3">The sequence shown here is derived from an EMBL/GenBank/DDBJ whole genome shotgun (WGS) entry which is preliminary data.</text>
</comment>
<dbReference type="InterPro" id="IPR023780">
    <property type="entry name" value="Chromo_domain"/>
</dbReference>
<dbReference type="GO" id="GO:0003676">
    <property type="term" value="F:nucleic acid binding"/>
    <property type="evidence" value="ECO:0007669"/>
    <property type="project" value="InterPro"/>
</dbReference>
<accession>A0AAD7VYV3</accession>
<feature type="non-terminal residue" evidence="3">
    <location>
        <position position="1"/>
    </location>
</feature>
<dbReference type="SUPFAM" id="SSF54160">
    <property type="entry name" value="Chromo domain-like"/>
    <property type="match status" value="1"/>
</dbReference>
<dbReference type="Pfam" id="PF00385">
    <property type="entry name" value="Chromo"/>
    <property type="match status" value="1"/>
</dbReference>
<proteinExistence type="predicted"/>
<dbReference type="GO" id="GO:0005634">
    <property type="term" value="C:nucleus"/>
    <property type="evidence" value="ECO:0007669"/>
    <property type="project" value="UniProtKB-SubCell"/>
</dbReference>
<dbReference type="Pfam" id="PF24626">
    <property type="entry name" value="SH3_Tf2-1"/>
    <property type="match status" value="1"/>
</dbReference>
<dbReference type="Proteomes" id="UP001221898">
    <property type="component" value="Unassembled WGS sequence"/>
</dbReference>
<gene>
    <name evidence="3" type="ORF">AAFF_G00420510</name>
</gene>
<evidence type="ECO:0000313" key="4">
    <source>
        <dbReference type="Proteomes" id="UP001221898"/>
    </source>
</evidence>
<dbReference type="PANTHER" id="PTHR45835">
    <property type="entry name" value="YALI0A06105P"/>
    <property type="match status" value="1"/>
</dbReference>